<dbReference type="EMBL" id="JADQDC010000008">
    <property type="protein sequence ID" value="MBF9151856.1"/>
    <property type="molecule type" value="Genomic_DNA"/>
</dbReference>
<feature type="chain" id="PRO_5047056229" evidence="2">
    <location>
        <begin position="26"/>
        <end position="484"/>
    </location>
</feature>
<reference evidence="3 4" key="1">
    <citation type="submission" date="2020-11" db="EMBL/GenBank/DDBJ databases">
        <title>The genome sequence of Novosphingobium sp. 1Y9A.</title>
        <authorList>
            <person name="Liu Y."/>
        </authorList>
    </citation>
    <scope>NUCLEOTIDE SEQUENCE [LARGE SCALE GENOMIC DNA]</scope>
    <source>
        <strain evidence="3 4">1Y9A</strain>
    </source>
</reference>
<evidence type="ECO:0000256" key="1">
    <source>
        <dbReference type="SAM" id="Coils"/>
    </source>
</evidence>
<proteinExistence type="predicted"/>
<keyword evidence="1" id="KW-0175">Coiled coil</keyword>
<organism evidence="3 4">
    <name type="scientific">Novosphingobium jiangmenense</name>
    <dbReference type="NCBI Taxonomy" id="2791981"/>
    <lineage>
        <taxon>Bacteria</taxon>
        <taxon>Pseudomonadati</taxon>
        <taxon>Pseudomonadota</taxon>
        <taxon>Alphaproteobacteria</taxon>
        <taxon>Sphingomonadales</taxon>
        <taxon>Sphingomonadaceae</taxon>
        <taxon>Novosphingobium</taxon>
    </lineage>
</organism>
<dbReference type="InterPro" id="IPR023614">
    <property type="entry name" value="Porin_dom_sf"/>
</dbReference>
<feature type="coiled-coil region" evidence="1">
    <location>
        <begin position="26"/>
        <end position="53"/>
    </location>
</feature>
<comment type="caution">
    <text evidence="3">The sequence shown here is derived from an EMBL/GenBank/DDBJ whole genome shotgun (WGS) entry which is preliminary data.</text>
</comment>
<sequence length="484" mass="52752">MAGNRAFRAALVASVFVSVPQIAAAAEDQDAKIADLQRQVDELKAIVKAMQAAQAAPQMATAAPAAAPAPAPASATPASSAPAAAKPVVLAAATPEAKPAEKKKAWYEKLQIRGYTQLRVNEIVSGPKTAPAGVSRLRSVQDSGINENGNFSIRRARLVVQGDISNRVSLYMQGDLSAAVNNQSGTEPRQNFFQMRDAYADVFLDKKKTLKLRLGQSKVPFGWENLQSSGNRIPLDRTDAINAPVPGERDIGAVLYYTPPKVQKIWDELNHEGQKLFGNYGAFAVGVYNGQGTNRIERSGGLMTVAMGTMPFRLDGIGLDGQVAEFGFTAMRNQVRPEVRSGGVSTLAYDDNHVSVHGMIYPRPFGIQSEWTFGTGPQWDAATSSIKSKRATGGYVMAMYRMPETPVGQIIPFARWQKYRGGWKGATNAPRLETDEYEVGVEWLPMKELEVTLNYANVTRNEADERRTGRAKGDLIRAQVQWNY</sequence>
<evidence type="ECO:0000313" key="3">
    <source>
        <dbReference type="EMBL" id="MBF9151856.1"/>
    </source>
</evidence>
<feature type="signal peptide" evidence="2">
    <location>
        <begin position="1"/>
        <end position="25"/>
    </location>
</feature>
<evidence type="ECO:0000313" key="4">
    <source>
        <dbReference type="Proteomes" id="UP000600799"/>
    </source>
</evidence>
<accession>A0ABS0HI30</accession>
<dbReference type="SUPFAM" id="SSF56935">
    <property type="entry name" value="Porins"/>
    <property type="match status" value="1"/>
</dbReference>
<dbReference type="RefSeq" id="WP_196276173.1">
    <property type="nucleotide sequence ID" value="NZ_JADQDC010000008.1"/>
</dbReference>
<dbReference type="Gene3D" id="2.40.160.10">
    <property type="entry name" value="Porin"/>
    <property type="match status" value="1"/>
</dbReference>
<keyword evidence="2" id="KW-0732">Signal</keyword>
<protein>
    <submittedName>
        <fullName evidence="3">Porin</fullName>
    </submittedName>
</protein>
<gene>
    <name evidence="3" type="ORF">I2488_12645</name>
</gene>
<dbReference type="Pfam" id="PF07396">
    <property type="entry name" value="Porin_O_P"/>
    <property type="match status" value="1"/>
</dbReference>
<name>A0ABS0HI30_9SPHN</name>
<keyword evidence="4" id="KW-1185">Reference proteome</keyword>
<dbReference type="InterPro" id="IPR010870">
    <property type="entry name" value="Porin_O/P"/>
</dbReference>
<dbReference type="Proteomes" id="UP000600799">
    <property type="component" value="Unassembled WGS sequence"/>
</dbReference>
<evidence type="ECO:0000256" key="2">
    <source>
        <dbReference type="SAM" id="SignalP"/>
    </source>
</evidence>